<sequence>MKTNDVILQSAAKLVVFVILTFSAYLFLSGHHEPGGGFIGGLMSAAALVLLALAYDLDTIRSVLPVNYRIVTATGLLLAILTGAGSFLFDRPFLSHAFDYFTLPLLGKTELATAVLFDLGVYLAVVGVTMTIILSIGEDR</sequence>
<dbReference type="Proteomes" id="UP000621560">
    <property type="component" value="Unassembled WGS sequence"/>
</dbReference>
<evidence type="ECO:0000256" key="2">
    <source>
        <dbReference type="ARBA" id="ARBA00009425"/>
    </source>
</evidence>
<evidence type="ECO:0000256" key="7">
    <source>
        <dbReference type="SAM" id="Phobius"/>
    </source>
</evidence>
<keyword evidence="5 7" id="KW-1133">Transmembrane helix</keyword>
<dbReference type="InterPro" id="IPR050622">
    <property type="entry name" value="CPA3_antiporter_subunitB"/>
</dbReference>
<dbReference type="AlphaFoldDB" id="A0A927BSF3"/>
<feature type="transmembrane region" description="Helical" evidence="7">
    <location>
        <begin position="67"/>
        <end position="89"/>
    </location>
</feature>
<dbReference type="NCBIfam" id="NF009223">
    <property type="entry name" value="PRK12573.1"/>
    <property type="match status" value="1"/>
</dbReference>
<keyword evidence="4 7" id="KW-0812">Transmembrane</keyword>
<dbReference type="EMBL" id="JACXIZ010000011">
    <property type="protein sequence ID" value="MBD2844583.1"/>
    <property type="molecule type" value="Genomic_DNA"/>
</dbReference>
<dbReference type="Pfam" id="PF04039">
    <property type="entry name" value="MnhB"/>
    <property type="match status" value="1"/>
</dbReference>
<keyword evidence="10" id="KW-1185">Reference proteome</keyword>
<dbReference type="PANTHER" id="PTHR33932">
    <property type="entry name" value="NA(+)/H(+) ANTIPORTER SUBUNIT B"/>
    <property type="match status" value="1"/>
</dbReference>
<feature type="transmembrane region" description="Helical" evidence="7">
    <location>
        <begin position="111"/>
        <end position="136"/>
    </location>
</feature>
<evidence type="ECO:0000256" key="3">
    <source>
        <dbReference type="ARBA" id="ARBA00022475"/>
    </source>
</evidence>
<keyword evidence="3" id="KW-1003">Cell membrane</keyword>
<dbReference type="RefSeq" id="WP_190915381.1">
    <property type="nucleotide sequence ID" value="NZ_JACXIZ010000011.1"/>
</dbReference>
<dbReference type="GO" id="GO:0005886">
    <property type="term" value="C:plasma membrane"/>
    <property type="evidence" value="ECO:0007669"/>
    <property type="project" value="UniProtKB-SubCell"/>
</dbReference>
<feature type="transmembrane region" description="Helical" evidence="7">
    <location>
        <begin position="12"/>
        <end position="30"/>
    </location>
</feature>
<comment type="caution">
    <text evidence="9">The sequence shown here is derived from an EMBL/GenBank/DDBJ whole genome shotgun (WGS) entry which is preliminary data.</text>
</comment>
<name>A0A927BSF3_9BACL</name>
<evidence type="ECO:0000256" key="1">
    <source>
        <dbReference type="ARBA" id="ARBA00004651"/>
    </source>
</evidence>
<evidence type="ECO:0000259" key="8">
    <source>
        <dbReference type="Pfam" id="PF04039"/>
    </source>
</evidence>
<evidence type="ECO:0000313" key="10">
    <source>
        <dbReference type="Proteomes" id="UP000621560"/>
    </source>
</evidence>
<comment type="similarity">
    <text evidence="2">Belongs to the CPA3 antiporters (TC 2.A.63) subunit B family.</text>
</comment>
<evidence type="ECO:0000256" key="4">
    <source>
        <dbReference type="ARBA" id="ARBA00022692"/>
    </source>
</evidence>
<proteinExistence type="inferred from homology"/>
<evidence type="ECO:0000256" key="5">
    <source>
        <dbReference type="ARBA" id="ARBA00022989"/>
    </source>
</evidence>
<feature type="domain" description="Na+/H+ antiporter MnhB subunit-related protein" evidence="8">
    <location>
        <begin position="7"/>
        <end position="131"/>
    </location>
</feature>
<gene>
    <name evidence="9" type="ORF">IDH44_05230</name>
</gene>
<evidence type="ECO:0000256" key="6">
    <source>
        <dbReference type="ARBA" id="ARBA00023136"/>
    </source>
</evidence>
<accession>A0A927BSF3</accession>
<keyword evidence="6 7" id="KW-0472">Membrane</keyword>
<dbReference type="PANTHER" id="PTHR33932:SF4">
    <property type="entry name" value="NA(+)_H(+) ANTIPORTER SUBUNIT B"/>
    <property type="match status" value="1"/>
</dbReference>
<protein>
    <submittedName>
        <fullName evidence="9">Na(+)/H(+) antiporter subunit B</fullName>
    </submittedName>
</protein>
<comment type="subcellular location">
    <subcellularLocation>
        <location evidence="1">Cell membrane</location>
        <topology evidence="1">Multi-pass membrane protein</topology>
    </subcellularLocation>
</comment>
<dbReference type="InterPro" id="IPR007182">
    <property type="entry name" value="MnhB"/>
</dbReference>
<reference evidence="9" key="1">
    <citation type="submission" date="2020-09" db="EMBL/GenBank/DDBJ databases">
        <title>A novel bacterium of genus Paenibacillus, isolated from South China Sea.</title>
        <authorList>
            <person name="Huang H."/>
            <person name="Mo K."/>
            <person name="Hu Y."/>
        </authorList>
    </citation>
    <scope>NUCLEOTIDE SEQUENCE</scope>
    <source>
        <strain evidence="9">IB182496</strain>
    </source>
</reference>
<evidence type="ECO:0000313" key="9">
    <source>
        <dbReference type="EMBL" id="MBD2844583.1"/>
    </source>
</evidence>
<feature type="transmembrane region" description="Helical" evidence="7">
    <location>
        <begin position="36"/>
        <end position="55"/>
    </location>
</feature>
<organism evidence="9 10">
    <name type="scientific">Paenibacillus sabuli</name>
    <dbReference type="NCBI Taxonomy" id="2772509"/>
    <lineage>
        <taxon>Bacteria</taxon>
        <taxon>Bacillati</taxon>
        <taxon>Bacillota</taxon>
        <taxon>Bacilli</taxon>
        <taxon>Bacillales</taxon>
        <taxon>Paenibacillaceae</taxon>
        <taxon>Paenibacillus</taxon>
    </lineage>
</organism>